<feature type="domain" description="Thiolase C-terminal" evidence="1">
    <location>
        <begin position="259"/>
        <end position="386"/>
    </location>
</feature>
<dbReference type="EMBL" id="BMZA01000012">
    <property type="protein sequence ID" value="GGZ11211.1"/>
    <property type="molecule type" value="Genomic_DNA"/>
</dbReference>
<dbReference type="InterPro" id="IPR002155">
    <property type="entry name" value="Thiolase"/>
</dbReference>
<dbReference type="InterPro" id="IPR016039">
    <property type="entry name" value="Thiolase-like"/>
</dbReference>
<dbReference type="CDD" id="cd00829">
    <property type="entry name" value="SCP-x_thiolase"/>
    <property type="match status" value="1"/>
</dbReference>
<organism evidence="2 3">
    <name type="scientific">Novosphingobium colocasiae</name>
    <dbReference type="NCBI Taxonomy" id="1256513"/>
    <lineage>
        <taxon>Bacteria</taxon>
        <taxon>Pseudomonadati</taxon>
        <taxon>Pseudomonadota</taxon>
        <taxon>Alphaproteobacteria</taxon>
        <taxon>Sphingomonadales</taxon>
        <taxon>Sphingomonadaceae</taxon>
        <taxon>Novosphingobium</taxon>
    </lineage>
</organism>
<gene>
    <name evidence="2" type="ORF">GCM10011614_27700</name>
</gene>
<dbReference type="PIRSF" id="PIRSF000429">
    <property type="entry name" value="Ac-CoA_Ac_transf"/>
    <property type="match status" value="1"/>
</dbReference>
<proteinExistence type="predicted"/>
<dbReference type="PANTHER" id="PTHR42870:SF1">
    <property type="entry name" value="NON-SPECIFIC LIPID-TRANSFER PROTEIN-LIKE 2"/>
    <property type="match status" value="1"/>
</dbReference>
<accession>A0A918UI00</accession>
<dbReference type="PANTHER" id="PTHR42870">
    <property type="entry name" value="ACETYL-COA C-ACETYLTRANSFERASE"/>
    <property type="match status" value="1"/>
</dbReference>
<dbReference type="GO" id="GO:0003988">
    <property type="term" value="F:acetyl-CoA C-acyltransferase activity"/>
    <property type="evidence" value="ECO:0007669"/>
    <property type="project" value="UniProtKB-ARBA"/>
</dbReference>
<comment type="caution">
    <text evidence="2">The sequence shown here is derived from an EMBL/GenBank/DDBJ whole genome shotgun (WGS) entry which is preliminary data.</text>
</comment>
<evidence type="ECO:0000259" key="1">
    <source>
        <dbReference type="Pfam" id="PF22691"/>
    </source>
</evidence>
<dbReference type="AlphaFoldDB" id="A0A918UI00"/>
<dbReference type="InterPro" id="IPR055140">
    <property type="entry name" value="Thiolase_C_2"/>
</dbReference>
<dbReference type="Pfam" id="PF22691">
    <property type="entry name" value="Thiolase_C_1"/>
    <property type="match status" value="1"/>
</dbReference>
<dbReference type="Gene3D" id="3.40.47.10">
    <property type="match status" value="1"/>
</dbReference>
<evidence type="ECO:0000313" key="3">
    <source>
        <dbReference type="Proteomes" id="UP000648075"/>
    </source>
</evidence>
<dbReference type="RefSeq" id="WP_189621824.1">
    <property type="nucleotide sequence ID" value="NZ_BMZA01000012.1"/>
</dbReference>
<sequence length="396" mass="41756">MSRFGEKQTAITGIGMSEVRRPSLKSGLELTVDASLAAIKAAGLTVDQIDGIASYPGAVWDSSGFSPTGVPELRLALGLKPSWFSASKELAGQLGCVFSAVAAISAGLANHVLVFRTIGEASARRAAAGAMAHGAGSPRVMGVHEWTAPYGALTGAPFFALHAQRHFHDYGTTPEHLGRIALNARANAMRNPEAIYRTALTMDDYLASRMISSPLRMLDCDVPVDGSVAIIVSRMDQARDLCQPPLRIEAIGSALHARDTWFRSEDLTQTGAVDAARMMWSRTDLGPADVDTAQLYDGFSILTLLWLEALGFCGRGEGGGYIDEGRRIALDGELPVNTGGGQLSAGRLHGLGHLHEACLQLWGGGGERQVAPNPKVAVVSAGYGGGFNGCMLVTRD</sequence>
<protein>
    <recommendedName>
        <fullName evidence="1">Thiolase C-terminal domain-containing protein</fullName>
    </recommendedName>
</protein>
<keyword evidence="3" id="KW-1185">Reference proteome</keyword>
<evidence type="ECO:0000313" key="2">
    <source>
        <dbReference type="EMBL" id="GGZ11211.1"/>
    </source>
</evidence>
<reference evidence="2" key="2">
    <citation type="submission" date="2020-09" db="EMBL/GenBank/DDBJ databases">
        <authorList>
            <person name="Sun Q."/>
            <person name="Kim S."/>
        </authorList>
    </citation>
    <scope>NUCLEOTIDE SEQUENCE</scope>
    <source>
        <strain evidence="2">KCTC 32255</strain>
    </source>
</reference>
<dbReference type="Proteomes" id="UP000648075">
    <property type="component" value="Unassembled WGS sequence"/>
</dbReference>
<name>A0A918UI00_9SPHN</name>
<dbReference type="SUPFAM" id="SSF53901">
    <property type="entry name" value="Thiolase-like"/>
    <property type="match status" value="2"/>
</dbReference>
<reference evidence="2" key="1">
    <citation type="journal article" date="2014" name="Int. J. Syst. Evol. Microbiol.">
        <title>Complete genome sequence of Corynebacterium casei LMG S-19264T (=DSM 44701T), isolated from a smear-ripened cheese.</title>
        <authorList>
            <consortium name="US DOE Joint Genome Institute (JGI-PGF)"/>
            <person name="Walter F."/>
            <person name="Albersmeier A."/>
            <person name="Kalinowski J."/>
            <person name="Ruckert C."/>
        </authorList>
    </citation>
    <scope>NUCLEOTIDE SEQUENCE</scope>
    <source>
        <strain evidence="2">KCTC 32255</strain>
    </source>
</reference>